<organism evidence="1 2">
    <name type="scientific">Caballeronia glebae</name>
    <dbReference type="NCBI Taxonomy" id="1777143"/>
    <lineage>
        <taxon>Bacteria</taxon>
        <taxon>Pseudomonadati</taxon>
        <taxon>Pseudomonadota</taxon>
        <taxon>Betaproteobacteria</taxon>
        <taxon>Burkholderiales</taxon>
        <taxon>Burkholderiaceae</taxon>
        <taxon>Caballeronia</taxon>
    </lineage>
</organism>
<sequence>MKPAIVVIPTIGAPELECAIQSVLDQTVPTDVLVVFDGPGFVRPLDLPPDALARIHTLVLPFNTGARRTARIPASQGGHWYGARVMCAAGYLINNDYAMMLDQDNWLRPDHVATCIEAIQSQPESPLQMVYALRNVHRKDGSFLCRDDCQSLGLHEGVFGHLIDTSCYFFRTDFLMDVSHFWLWGWGGDRRFLRRIIETHGKDCFAGTGRYTVHYRLGGNVTSGPERLFVEGNAMMMNARAGAIARPWAFE</sequence>
<accession>A0A157Z235</accession>
<protein>
    <recommendedName>
        <fullName evidence="3">Glycosyl transferase family 2</fullName>
    </recommendedName>
</protein>
<dbReference type="RefSeq" id="WP_086964732.1">
    <property type="nucleotide sequence ID" value="NZ_FCOJ02000001.1"/>
</dbReference>
<dbReference type="AlphaFoldDB" id="A0A157Z235"/>
<keyword evidence="2" id="KW-1185">Reference proteome</keyword>
<proteinExistence type="predicted"/>
<dbReference type="CDD" id="cd00761">
    <property type="entry name" value="Glyco_tranf_GTA_type"/>
    <property type="match status" value="1"/>
</dbReference>
<dbReference type="EMBL" id="FCOJ02000001">
    <property type="protein sequence ID" value="SAK39542.1"/>
    <property type="molecule type" value="Genomic_DNA"/>
</dbReference>
<gene>
    <name evidence="1" type="ORF">AWB82_00101</name>
</gene>
<evidence type="ECO:0008006" key="3">
    <source>
        <dbReference type="Google" id="ProtNLM"/>
    </source>
</evidence>
<comment type="caution">
    <text evidence="1">The sequence shown here is derived from an EMBL/GenBank/DDBJ whole genome shotgun (WGS) entry which is preliminary data.</text>
</comment>
<name>A0A157Z235_9BURK</name>
<dbReference type="InterPro" id="IPR029044">
    <property type="entry name" value="Nucleotide-diphossugar_trans"/>
</dbReference>
<evidence type="ECO:0000313" key="2">
    <source>
        <dbReference type="Proteomes" id="UP000054596"/>
    </source>
</evidence>
<dbReference type="OrthoDB" id="433681at2"/>
<evidence type="ECO:0000313" key="1">
    <source>
        <dbReference type="EMBL" id="SAK39542.1"/>
    </source>
</evidence>
<reference evidence="1" key="1">
    <citation type="submission" date="2016-01" db="EMBL/GenBank/DDBJ databases">
        <authorList>
            <person name="Peeters C."/>
        </authorList>
    </citation>
    <scope>NUCLEOTIDE SEQUENCE [LARGE SCALE GENOMIC DNA]</scope>
    <source>
        <strain evidence="1">LMG 29325</strain>
    </source>
</reference>
<dbReference type="SUPFAM" id="SSF53448">
    <property type="entry name" value="Nucleotide-diphospho-sugar transferases"/>
    <property type="match status" value="1"/>
</dbReference>
<dbReference type="Proteomes" id="UP000054596">
    <property type="component" value="Unassembled WGS sequence"/>
</dbReference>
<dbReference type="Gene3D" id="3.90.550.10">
    <property type="entry name" value="Spore Coat Polysaccharide Biosynthesis Protein SpsA, Chain A"/>
    <property type="match status" value="1"/>
</dbReference>